<dbReference type="InterPro" id="IPR036134">
    <property type="entry name" value="Crypto/Photolyase_FAD-like_sf"/>
</dbReference>
<dbReference type="eggNOG" id="COG3046">
    <property type="taxonomic scope" value="Bacteria"/>
</dbReference>
<dbReference type="Gene3D" id="3.40.50.620">
    <property type="entry name" value="HUPs"/>
    <property type="match status" value="1"/>
</dbReference>
<dbReference type="PROSITE" id="PS51645">
    <property type="entry name" value="PHR_CRY_ALPHA_BETA"/>
    <property type="match status" value="1"/>
</dbReference>
<dbReference type="InterPro" id="IPR006050">
    <property type="entry name" value="DNA_photolyase_N"/>
</dbReference>
<evidence type="ECO:0000313" key="4">
    <source>
        <dbReference type="Proteomes" id="UP000076404"/>
    </source>
</evidence>
<accession>A0A143BPD0</accession>
<gene>
    <name evidence="3" type="ORF">GEMMAAP_19050</name>
</gene>
<dbReference type="InterPro" id="IPR014729">
    <property type="entry name" value="Rossmann-like_a/b/a_fold"/>
</dbReference>
<dbReference type="InterPro" id="IPR036155">
    <property type="entry name" value="Crypto/Photolyase_N_sf"/>
</dbReference>
<dbReference type="InterPro" id="IPR052551">
    <property type="entry name" value="UV-DNA_repair_photolyase"/>
</dbReference>
<dbReference type="Gene3D" id="1.10.10.1710">
    <property type="entry name" value="Deoxyribodipyrimidine photolyase-related"/>
    <property type="match status" value="1"/>
</dbReference>
<dbReference type="AlphaFoldDB" id="A0A143BPD0"/>
<evidence type="ECO:0000259" key="2">
    <source>
        <dbReference type="PROSITE" id="PS51645"/>
    </source>
</evidence>
<name>A0A143BPD0_9BACT</name>
<keyword evidence="4" id="KW-1185">Reference proteome</keyword>
<dbReference type="SUPFAM" id="SSF48173">
    <property type="entry name" value="Cryptochrome/photolyase FAD-binding domain"/>
    <property type="match status" value="1"/>
</dbReference>
<dbReference type="PANTHER" id="PTHR38657">
    <property type="entry name" value="SLR1343 PROTEIN"/>
    <property type="match status" value="1"/>
</dbReference>
<reference evidence="3 4" key="2">
    <citation type="journal article" date="2016" name="Environ. Microbiol. Rep.">
        <title>Metagenomic evidence for the presence of phototrophic Gemmatimonadetes bacteria in diverse environments.</title>
        <authorList>
            <person name="Zeng Y."/>
            <person name="Baumbach J."/>
            <person name="Barbosa E.G."/>
            <person name="Azevedo V."/>
            <person name="Zhang C."/>
            <person name="Koblizek M."/>
        </authorList>
    </citation>
    <scope>NUCLEOTIDE SEQUENCE [LARGE SCALE GENOMIC DNA]</scope>
    <source>
        <strain evidence="3 4">AP64</strain>
    </source>
</reference>
<dbReference type="Gene3D" id="1.25.40.80">
    <property type="match status" value="1"/>
</dbReference>
<comment type="cofactor">
    <cofactor evidence="1">
        <name>(6R)-5,10-methylene-5,6,7,8-tetrahydrofolate</name>
        <dbReference type="ChEBI" id="CHEBI:15636"/>
    </cofactor>
</comment>
<dbReference type="STRING" id="1379270.GEMMAAP_19050"/>
<organism evidence="3 4">
    <name type="scientific">Gemmatimonas phototrophica</name>
    <dbReference type="NCBI Taxonomy" id="1379270"/>
    <lineage>
        <taxon>Bacteria</taxon>
        <taxon>Pseudomonadati</taxon>
        <taxon>Gemmatimonadota</taxon>
        <taxon>Gemmatimonadia</taxon>
        <taxon>Gemmatimonadales</taxon>
        <taxon>Gemmatimonadaceae</taxon>
        <taxon>Gemmatimonas</taxon>
    </lineage>
</organism>
<dbReference type="SUPFAM" id="SSF52425">
    <property type="entry name" value="Cryptochrome/photolyase, N-terminal domain"/>
    <property type="match status" value="1"/>
</dbReference>
<protein>
    <recommendedName>
        <fullName evidence="2">Photolyase/cryptochrome alpha/beta domain-containing protein</fullName>
    </recommendedName>
</protein>
<reference evidence="3 4" key="1">
    <citation type="journal article" date="2014" name="Proc. Natl. Acad. Sci. U.S.A.">
        <title>Functional type 2 photosynthetic reaction centers found in the rare bacterial phylum Gemmatimonadetes.</title>
        <authorList>
            <person name="Zeng Y."/>
            <person name="Feng F."/>
            <person name="Medova H."/>
            <person name="Dean J."/>
            <person name="Koblizek M."/>
        </authorList>
    </citation>
    <scope>NUCLEOTIDE SEQUENCE [LARGE SCALE GENOMIC DNA]</scope>
    <source>
        <strain evidence="3 4">AP64</strain>
    </source>
</reference>
<sequence>MANIPREPREDVVVVLLESVAKGASLPWHRQKLVLILSAMRHFAASLEKAGHRVVLRKAPTYAEGLATLAQEFGATRVVATEGREQDMVDELERARTQLDALGVSLVLREDRGFLATREEFATWARGRKEHRMEWFYREMRRKHNILMEPDGTPSGGDWNFDADNRKPWPKGREVPPLWRTEPDAITREQMERVRGWSNRWGTVDTFALPVSRADAKAWLERFIVERLPEFGPYEDALVHGAPDLLHSSLSSLINVGLLHPLEVVKRAERAYREGHVPIASAEGFIRQILGWREYIRGMYWHLMPGLRTANALNAPLPLPQWFWAPDGEAYNGTTGGACEMRCLSDTIRQVRDYGRTHHIGRLMVQCNFATMLGVQPAALSRWFWAGFTDAYEWVELPNVAGMGTWGDGGALASKPYVASGAYVNRMSNYCGGCRYNVKQRTGPDACPMNFLYWDFMDRHRERFAKHPRMRMMTKHLDGMDADELVQIRTQAQQFRESLSYDG</sequence>
<dbReference type="Gene3D" id="1.10.579.10">
    <property type="entry name" value="DNA Cyclobutane Dipyrimidine Photolyase, subunit A, domain 3"/>
    <property type="match status" value="1"/>
</dbReference>
<feature type="domain" description="Photolyase/cryptochrome alpha/beta" evidence="2">
    <location>
        <begin position="1"/>
        <end position="114"/>
    </location>
</feature>
<dbReference type="Pfam" id="PF04244">
    <property type="entry name" value="DPRP"/>
    <property type="match status" value="1"/>
</dbReference>
<evidence type="ECO:0000256" key="1">
    <source>
        <dbReference type="ARBA" id="ARBA00001932"/>
    </source>
</evidence>
<proteinExistence type="predicted"/>
<dbReference type="InterPro" id="IPR007357">
    <property type="entry name" value="PhrB-like"/>
</dbReference>
<dbReference type="PANTHER" id="PTHR38657:SF1">
    <property type="entry name" value="SLR1343 PROTEIN"/>
    <property type="match status" value="1"/>
</dbReference>
<evidence type="ECO:0000313" key="3">
    <source>
        <dbReference type="EMBL" id="AMW06311.1"/>
    </source>
</evidence>
<dbReference type="Proteomes" id="UP000076404">
    <property type="component" value="Chromosome"/>
</dbReference>
<dbReference type="KEGG" id="gph:GEMMAAP_19050"/>
<dbReference type="EMBL" id="CP011454">
    <property type="protein sequence ID" value="AMW06311.1"/>
    <property type="molecule type" value="Genomic_DNA"/>
</dbReference>